<keyword evidence="1" id="KW-1133">Transmembrane helix</keyword>
<dbReference type="KEGG" id="pmm:PMM0510"/>
<keyword evidence="2" id="KW-0695">RNA-directed DNA polymerase</keyword>
<keyword evidence="2" id="KW-0808">Transferase</keyword>
<sequence>MRYTNSKRFVKSNLSEKSSLITISSELERDDDDPLSIRSLSISFLGIIIASLTILLPSICILLGRPLSQGNEITSFHLIKKDGS</sequence>
<gene>
    <name evidence="2" type="ordered locus">PMM0510</name>
</gene>
<keyword evidence="2" id="KW-0548">Nucleotidyltransferase</keyword>
<keyword evidence="1" id="KW-0472">Membrane</keyword>
<feature type="transmembrane region" description="Helical" evidence="1">
    <location>
        <begin position="42"/>
        <end position="63"/>
    </location>
</feature>
<dbReference type="Proteomes" id="UP000001026">
    <property type="component" value="Chromosome"/>
</dbReference>
<dbReference type="OrthoDB" id="541465at2"/>
<dbReference type="EMBL" id="BX548174">
    <property type="protein sequence ID" value="CAE18969.1"/>
    <property type="molecule type" value="Genomic_DNA"/>
</dbReference>
<dbReference type="AlphaFoldDB" id="Q7TTQ3"/>
<organism evidence="2 3">
    <name type="scientific">Prochlorococcus marinus subsp. pastoris (strain CCMP1986 / NIES-2087 / MED4)</name>
    <dbReference type="NCBI Taxonomy" id="59919"/>
    <lineage>
        <taxon>Bacteria</taxon>
        <taxon>Bacillati</taxon>
        <taxon>Cyanobacteriota</taxon>
        <taxon>Cyanophyceae</taxon>
        <taxon>Synechococcales</taxon>
        <taxon>Prochlorococcaceae</taxon>
        <taxon>Prochlorococcus</taxon>
    </lineage>
</organism>
<proteinExistence type="predicted"/>
<keyword evidence="1" id="KW-0812">Transmembrane</keyword>
<protein>
    <submittedName>
        <fullName evidence="2">Possible Reverse transcriptase (RNA-dependent)</fullName>
    </submittedName>
</protein>
<dbReference type="STRING" id="59919.PMM0510"/>
<evidence type="ECO:0000256" key="1">
    <source>
        <dbReference type="SAM" id="Phobius"/>
    </source>
</evidence>
<reference evidence="2 3" key="1">
    <citation type="journal article" date="2003" name="Nature">
        <title>Genome divergence in two Prochlorococcus ecotypes reflects oceanic niche differentiation.</title>
        <authorList>
            <person name="Rocap G."/>
            <person name="Larimer F.W."/>
            <person name="Lamerdin J.E."/>
            <person name="Malfatti S."/>
            <person name="Chain P."/>
            <person name="Ahlgren N.A."/>
            <person name="Arellano A."/>
            <person name="Coleman M."/>
            <person name="Hauser L."/>
            <person name="Hess W.R."/>
            <person name="Johnson Z.I."/>
            <person name="Land M.L."/>
            <person name="Lindell D."/>
            <person name="Post A.F."/>
            <person name="Regala W."/>
            <person name="Shah M."/>
            <person name="Shaw S.L."/>
            <person name="Steglich C."/>
            <person name="Sullivan M.B."/>
            <person name="Ting C.S."/>
            <person name="Tolonen A."/>
            <person name="Webb E.A."/>
            <person name="Zinser E.R."/>
            <person name="Chisholm S.W."/>
        </authorList>
    </citation>
    <scope>NUCLEOTIDE SEQUENCE [LARGE SCALE GENOMIC DNA]</scope>
    <source>
        <strain evidence="3">CCMP1986 / NIES-2087 / MED4</strain>
    </source>
</reference>
<evidence type="ECO:0000313" key="3">
    <source>
        <dbReference type="Proteomes" id="UP000001026"/>
    </source>
</evidence>
<evidence type="ECO:0000313" key="2">
    <source>
        <dbReference type="EMBL" id="CAE18969.1"/>
    </source>
</evidence>
<accession>Q7TTQ3</accession>
<dbReference type="HOGENOM" id="CLU_2524819_0_0_3"/>
<dbReference type="GO" id="GO:0003964">
    <property type="term" value="F:RNA-directed DNA polymerase activity"/>
    <property type="evidence" value="ECO:0007669"/>
    <property type="project" value="UniProtKB-KW"/>
</dbReference>
<dbReference type="RefSeq" id="WP_011132145.1">
    <property type="nucleotide sequence ID" value="NC_005072.1"/>
</dbReference>
<name>Q7TTQ3_PROMP</name>